<feature type="transmembrane region" description="Helical" evidence="8">
    <location>
        <begin position="310"/>
        <end position="327"/>
    </location>
</feature>
<protein>
    <submittedName>
        <fullName evidence="9">Peptidoglycan O-acetyltransferase</fullName>
        <ecNumber evidence="9">2.3.1.-</ecNumber>
    </submittedName>
</protein>
<sequence>MVFSSLEFVFRFLPVFLVIYYIVPGRWKNLWLFMGSLGFYFYGVRDTPFYFVLLVLSILVNYQIGILIGRCRIRRFRKRWLVYGVIYNLFWLILFKYAGFLIQNLNLLLNMLKIPVKWPVIAPVLPVGISFYTFQAISYLADVYRKTVPCERSLVGFGMYITMFPQLIAGPIVTYSSVRRQIGRRRITFQAIEDGLREFTIGLGCKVLLANRIGGLWSDVRTIGYDSISTPLAWLGLAAFSLQIYFDFCGYSLMAKGLGSMMGFQFPDNFHHPYMSLSMTEFWRRWHMTLGSWFREYVYIPLGGNRRGPLLAFRNLLAVWFLTGFWHGASWNFIIWGLLLFFILSVERLGLIRILERWRMAGHLYMAFMIPLTWLIFAVTDIRQIILYFQRLFPVFARQQRFFYFSGDYVKYARLYAVSLAAGLLFMTDIPIRIYARFKYSMITAAALLGIFWLCVYCMRMGMDDPFLYFRF</sequence>
<dbReference type="InterPro" id="IPR028362">
    <property type="entry name" value="AlgI"/>
</dbReference>
<feature type="transmembrane region" description="Helical" evidence="8">
    <location>
        <begin position="153"/>
        <end position="173"/>
    </location>
</feature>
<dbReference type="InterPro" id="IPR004299">
    <property type="entry name" value="MBOAT_fam"/>
</dbReference>
<dbReference type="InterPro" id="IPR024194">
    <property type="entry name" value="Ac/AlaTfrase_AlgI/DltB"/>
</dbReference>
<dbReference type="PANTHER" id="PTHR13285">
    <property type="entry name" value="ACYLTRANSFERASE"/>
    <property type="match status" value="1"/>
</dbReference>
<feature type="transmembrane region" description="Helical" evidence="8">
    <location>
        <begin position="333"/>
        <end position="352"/>
    </location>
</feature>
<dbReference type="PIRSF" id="PIRSF016636">
    <property type="entry name" value="AlgI_DltB"/>
    <property type="match status" value="1"/>
</dbReference>
<dbReference type="AlphaFoldDB" id="A0A6N2TPP1"/>
<dbReference type="EMBL" id="CACRTF010000010">
    <property type="protein sequence ID" value="VYT07367.1"/>
    <property type="molecule type" value="Genomic_DNA"/>
</dbReference>
<keyword evidence="7 9" id="KW-0012">Acyltransferase</keyword>
<proteinExistence type="inferred from homology"/>
<evidence type="ECO:0000256" key="8">
    <source>
        <dbReference type="SAM" id="Phobius"/>
    </source>
</evidence>
<feature type="transmembrane region" description="Helical" evidence="8">
    <location>
        <begin position="80"/>
        <end position="100"/>
    </location>
</feature>
<feature type="transmembrane region" description="Helical" evidence="8">
    <location>
        <begin position="120"/>
        <end position="141"/>
    </location>
</feature>
<evidence type="ECO:0000313" key="9">
    <source>
        <dbReference type="EMBL" id="VYT07367.1"/>
    </source>
</evidence>
<dbReference type="PANTHER" id="PTHR13285:SF18">
    <property type="entry name" value="PROTEIN-CYSTEINE N-PALMITOYLTRANSFERASE RASP"/>
    <property type="match status" value="1"/>
</dbReference>
<dbReference type="GO" id="GO:0042121">
    <property type="term" value="P:alginic acid biosynthetic process"/>
    <property type="evidence" value="ECO:0007669"/>
    <property type="project" value="InterPro"/>
</dbReference>
<feature type="transmembrane region" description="Helical" evidence="8">
    <location>
        <begin position="47"/>
        <end position="68"/>
    </location>
</feature>
<evidence type="ECO:0000256" key="7">
    <source>
        <dbReference type="PIRNR" id="PIRNR016636"/>
    </source>
</evidence>
<keyword evidence="7 9" id="KW-0808">Transferase</keyword>
<dbReference type="Pfam" id="PF03062">
    <property type="entry name" value="MBOAT"/>
    <property type="match status" value="1"/>
</dbReference>
<accession>A0A6N2TPP1</accession>
<feature type="transmembrane region" description="Helical" evidence="8">
    <location>
        <begin position="440"/>
        <end position="463"/>
    </location>
</feature>
<dbReference type="EC" id="2.3.1.-" evidence="9"/>
<evidence type="ECO:0000256" key="3">
    <source>
        <dbReference type="ARBA" id="ARBA00022475"/>
    </source>
</evidence>
<comment type="similarity">
    <text evidence="2 7">Belongs to the membrane-bound acyltransferase family.</text>
</comment>
<evidence type="ECO:0000256" key="2">
    <source>
        <dbReference type="ARBA" id="ARBA00010323"/>
    </source>
</evidence>
<keyword evidence="6 7" id="KW-0472">Membrane</keyword>
<feature type="transmembrane region" description="Helical" evidence="8">
    <location>
        <begin position="9"/>
        <end position="27"/>
    </location>
</feature>
<keyword evidence="4 8" id="KW-0812">Transmembrane</keyword>
<feature type="transmembrane region" description="Helical" evidence="8">
    <location>
        <begin position="364"/>
        <end position="389"/>
    </location>
</feature>
<keyword evidence="5 8" id="KW-1133">Transmembrane helix</keyword>
<dbReference type="GeneID" id="23112370"/>
<dbReference type="PIRSF" id="PIRSF500217">
    <property type="entry name" value="AlgI"/>
    <property type="match status" value="1"/>
</dbReference>
<dbReference type="GO" id="GO:0016746">
    <property type="term" value="F:acyltransferase activity"/>
    <property type="evidence" value="ECO:0007669"/>
    <property type="project" value="UniProtKB-KW"/>
</dbReference>
<dbReference type="GO" id="GO:0005886">
    <property type="term" value="C:plasma membrane"/>
    <property type="evidence" value="ECO:0007669"/>
    <property type="project" value="UniProtKB-SubCell"/>
</dbReference>
<feature type="transmembrane region" description="Helical" evidence="8">
    <location>
        <begin position="409"/>
        <end position="428"/>
    </location>
</feature>
<reference evidence="9" key="1">
    <citation type="submission" date="2019-11" db="EMBL/GenBank/DDBJ databases">
        <authorList>
            <person name="Feng L."/>
        </authorList>
    </citation>
    <scope>NUCLEOTIDE SEQUENCE</scope>
    <source>
        <strain evidence="9">CbolteaeLFYP116</strain>
    </source>
</reference>
<evidence type="ECO:0000256" key="6">
    <source>
        <dbReference type="ARBA" id="ARBA00023136"/>
    </source>
</evidence>
<evidence type="ECO:0000256" key="5">
    <source>
        <dbReference type="ARBA" id="ARBA00022989"/>
    </source>
</evidence>
<keyword evidence="3 7" id="KW-1003">Cell membrane</keyword>
<organism evidence="9">
    <name type="scientific">Enterocloster bolteae</name>
    <dbReference type="NCBI Taxonomy" id="208479"/>
    <lineage>
        <taxon>Bacteria</taxon>
        <taxon>Bacillati</taxon>
        <taxon>Bacillota</taxon>
        <taxon>Clostridia</taxon>
        <taxon>Lachnospirales</taxon>
        <taxon>Lachnospiraceae</taxon>
        <taxon>Enterocloster</taxon>
    </lineage>
</organism>
<gene>
    <name evidence="9" type="primary">patA_1</name>
    <name evidence="9" type="ORF">CBLFYP116_01766</name>
</gene>
<name>A0A6N2TPP1_9FIRM</name>
<dbReference type="RefSeq" id="WP_002574715.1">
    <property type="nucleotide sequence ID" value="NZ_CACRTF010000010.1"/>
</dbReference>
<dbReference type="InterPro" id="IPR051085">
    <property type="entry name" value="MB_O-acyltransferase"/>
</dbReference>
<evidence type="ECO:0000256" key="4">
    <source>
        <dbReference type="ARBA" id="ARBA00022692"/>
    </source>
</evidence>
<comment type="subcellular location">
    <subcellularLocation>
        <location evidence="1">Cell membrane</location>
        <topology evidence="1">Multi-pass membrane protein</topology>
    </subcellularLocation>
</comment>
<evidence type="ECO:0000256" key="1">
    <source>
        <dbReference type="ARBA" id="ARBA00004651"/>
    </source>
</evidence>
<feature type="transmembrane region" description="Helical" evidence="8">
    <location>
        <begin position="232"/>
        <end position="254"/>
    </location>
</feature>